<dbReference type="EMBL" id="KZ819213">
    <property type="protein sequence ID" value="PWY97248.1"/>
    <property type="molecule type" value="Genomic_DNA"/>
</dbReference>
<proteinExistence type="predicted"/>
<evidence type="ECO:0000256" key="1">
    <source>
        <dbReference type="SAM" id="MobiDB-lite"/>
    </source>
</evidence>
<feature type="region of interest" description="Disordered" evidence="1">
    <location>
        <begin position="95"/>
        <end position="116"/>
    </location>
</feature>
<evidence type="ECO:0000313" key="3">
    <source>
        <dbReference type="Proteomes" id="UP000246740"/>
    </source>
</evidence>
<gene>
    <name evidence="2" type="ORF">BCV70DRAFT_239667</name>
</gene>
<dbReference type="AlphaFoldDB" id="A0A317XID0"/>
<feature type="region of interest" description="Disordered" evidence="1">
    <location>
        <begin position="41"/>
        <end position="78"/>
    </location>
</feature>
<dbReference type="InParanoid" id="A0A317XID0"/>
<accession>A0A317XID0</accession>
<feature type="compositionally biased region" description="Basic and acidic residues" evidence="1">
    <location>
        <begin position="273"/>
        <end position="290"/>
    </location>
</feature>
<feature type="compositionally biased region" description="Polar residues" evidence="1">
    <location>
        <begin position="183"/>
        <end position="201"/>
    </location>
</feature>
<feature type="region of interest" description="Disordered" evidence="1">
    <location>
        <begin position="143"/>
        <end position="209"/>
    </location>
</feature>
<feature type="region of interest" description="Disordered" evidence="1">
    <location>
        <begin position="224"/>
        <end position="245"/>
    </location>
</feature>
<organism evidence="2 3">
    <name type="scientific">Testicularia cyperi</name>
    <dbReference type="NCBI Taxonomy" id="1882483"/>
    <lineage>
        <taxon>Eukaryota</taxon>
        <taxon>Fungi</taxon>
        <taxon>Dikarya</taxon>
        <taxon>Basidiomycota</taxon>
        <taxon>Ustilaginomycotina</taxon>
        <taxon>Ustilaginomycetes</taxon>
        <taxon>Ustilaginales</taxon>
        <taxon>Anthracoideaceae</taxon>
        <taxon>Testicularia</taxon>
    </lineage>
</organism>
<feature type="compositionally biased region" description="Low complexity" evidence="1">
    <location>
        <begin position="143"/>
        <end position="153"/>
    </location>
</feature>
<protein>
    <submittedName>
        <fullName evidence="2">Uncharacterized protein</fullName>
    </submittedName>
</protein>
<reference evidence="2 3" key="1">
    <citation type="journal article" date="2018" name="Mol. Biol. Evol.">
        <title>Broad Genomic Sampling Reveals a Smut Pathogenic Ancestry of the Fungal Clade Ustilaginomycotina.</title>
        <authorList>
            <person name="Kijpornyongpan T."/>
            <person name="Mondo S.J."/>
            <person name="Barry K."/>
            <person name="Sandor L."/>
            <person name="Lee J."/>
            <person name="Lipzen A."/>
            <person name="Pangilinan J."/>
            <person name="LaButti K."/>
            <person name="Hainaut M."/>
            <person name="Henrissat B."/>
            <person name="Grigoriev I.V."/>
            <person name="Spatafora J.W."/>
            <person name="Aime M.C."/>
        </authorList>
    </citation>
    <scope>NUCLEOTIDE SEQUENCE [LARGE SCALE GENOMIC DNA]</scope>
    <source>
        <strain evidence="2 3">MCA 3645</strain>
    </source>
</reference>
<evidence type="ECO:0000313" key="2">
    <source>
        <dbReference type="EMBL" id="PWY97248.1"/>
    </source>
</evidence>
<feature type="region of interest" description="Disordered" evidence="1">
    <location>
        <begin position="273"/>
        <end position="340"/>
    </location>
</feature>
<feature type="compositionally biased region" description="Polar residues" evidence="1">
    <location>
        <begin position="324"/>
        <end position="339"/>
    </location>
</feature>
<keyword evidence="3" id="KW-1185">Reference proteome</keyword>
<name>A0A317XID0_9BASI</name>
<feature type="compositionally biased region" description="Polar residues" evidence="1">
    <location>
        <begin position="301"/>
        <end position="316"/>
    </location>
</feature>
<sequence>MNGSSRQTIAPSTAGRHSSDEDADSDFCVAGVVKAEHAAQSLNVDDVSSDGGQPPTAPSLARQRLGSMGPPTAPPASMVAVSTNTLASAIAQRVRETRNLPSPSPGPALGATTRLRLGRLRSLTPYVRRAPLTPTELAARTATAAAASSVSSRLSEDRGSGRATRSRSQSRGPLDPDFAASPLSRSRSQTPGPSTSVNARRNITPEPEFDPSWILENVRRARSAVRTHQDARTSAQNAAAAGSPSRTMSIDLTVDDAGMDIDGNDNDECEQVPRHADDGRRHNARDHDGFADVDEIEAFYSRNSRPPSQRYSTPQPLRQPAQRRFSTPGPSMPATSSAFQRRVRQVTCKIHFSGPVQAS</sequence>
<dbReference type="Proteomes" id="UP000246740">
    <property type="component" value="Unassembled WGS sequence"/>
</dbReference>
<feature type="region of interest" description="Disordered" evidence="1">
    <location>
        <begin position="1"/>
        <end position="23"/>
    </location>
</feature>
<feature type="compositionally biased region" description="Polar residues" evidence="1">
    <location>
        <begin position="1"/>
        <end position="11"/>
    </location>
</feature>
<feature type="non-terminal residue" evidence="2">
    <location>
        <position position="359"/>
    </location>
</feature>